<organism evidence="1 2">
    <name type="scientific">Vibrio cholerae</name>
    <dbReference type="NCBI Taxonomy" id="666"/>
    <lineage>
        <taxon>Bacteria</taxon>
        <taxon>Pseudomonadati</taxon>
        <taxon>Pseudomonadota</taxon>
        <taxon>Gammaproteobacteria</taxon>
        <taxon>Vibrionales</taxon>
        <taxon>Vibrionaceae</taxon>
        <taxon>Vibrio</taxon>
    </lineage>
</organism>
<dbReference type="InterPro" id="IPR013398">
    <property type="entry name" value="CRISPR-assoc_prot_Csy2"/>
</dbReference>
<name>A0A5Q6PCU9_VIBCL</name>
<gene>
    <name evidence="1" type="ORF">F0M16_21355</name>
</gene>
<dbReference type="EMBL" id="VUAA01000042">
    <property type="protein sequence ID" value="KAA1252708.1"/>
    <property type="molecule type" value="Genomic_DNA"/>
</dbReference>
<protein>
    <submittedName>
        <fullName evidence="1">Uncharacterized protein</fullName>
    </submittedName>
</protein>
<accession>A0A5Q6PCU9</accession>
<comment type="caution">
    <text evidence="1">The sequence shown here is derived from an EMBL/GenBank/DDBJ whole genome shotgun (WGS) entry which is preliminary data.</text>
</comment>
<reference evidence="1 2" key="1">
    <citation type="submission" date="2019-09" db="EMBL/GenBank/DDBJ databases">
        <authorList>
            <person name="Kritzky A."/>
            <person name="Schelkanova E.Y."/>
            <person name="Alkhova Z.V."/>
            <person name="Smirnova N.I."/>
        </authorList>
    </citation>
    <scope>NUCLEOTIDE SEQUENCE [LARGE SCALE GENOMIC DNA]</scope>
    <source>
        <strain evidence="1 2">M1526</strain>
    </source>
</reference>
<sequence>MSNQILIKIPMRVLDADVVTGYMAGGIPSVTAVKGLTHLIQRRFNERIDPEFSIEGWSYVIEKITYHNGKYSYVGYEKDRKGKDKVLTPSMRDDKKAKLDCSIIIKADSSLTDNNLNDMIARGEMNYIFNRLRLAGGDVRVKGLGADKWQNKLDCKKFSIQNYIDLLKTSGMSAMLIEDQTHLIDEFESNRVHRIDRLVDLVSRQSQKTKERAYSKETVEMNEMVMALFTGLKNHFIGRDIEVVSTIGTTLNSDYIISISGSCQEIEDILVGLDPKFDSKSEKITKKAKVVLSKVIDKLEIAKRTFSILGFCVNDETFTQLYRDEYIEPVEREYHGYLFALNIGYCGIGELKKRRGTRINELHTYAEPVLGVARARTVGSVIFAIREGESVNSLWVSSSSLSNEEISSNMYVVFGTEI</sequence>
<dbReference type="AlphaFoldDB" id="A0A5Q6PCU9"/>
<proteinExistence type="predicted"/>
<evidence type="ECO:0000313" key="2">
    <source>
        <dbReference type="Proteomes" id="UP000323225"/>
    </source>
</evidence>
<dbReference type="Proteomes" id="UP000323225">
    <property type="component" value="Unassembled WGS sequence"/>
</dbReference>
<dbReference type="Pfam" id="PF09614">
    <property type="entry name" value="Cas_Csy2"/>
    <property type="match status" value="1"/>
</dbReference>
<evidence type="ECO:0000313" key="1">
    <source>
        <dbReference type="EMBL" id="KAA1252708.1"/>
    </source>
</evidence>